<dbReference type="AlphaFoldDB" id="A0A3T0N929"/>
<keyword evidence="1" id="KW-0732">Signal</keyword>
<dbReference type="EMBL" id="CP033219">
    <property type="protein sequence ID" value="AZV80564.1"/>
    <property type="molecule type" value="Genomic_DNA"/>
</dbReference>
<sequence length="797" mass="86164">MRQAVALMAILIVAVPAQAETIVARSGEHDGFTRLVMRLPENANWSLSQAGKSATLQIDDPAAVFDTSQVFSRIPRTRVQSLQQSGTGNPLRIQLGCNCEIKSYVQKDGYLVIDVRDGKDEKPYTSTSGVLPLGTLPGGSEYRFNLSPQQVQKARMGLDLAAAFAGRTASAGNALQTALPQQVENPEPEAQPAVVLPVAGVNLSQTEDQNLSELVLPTVDLLLDMDETARAAAVNASEQRLLQQIGRATNQGLLDLVMTEVGEGSAPMMVSPLTTQDRPMNPLDHLAVTTAVDREMGLMPQQTQNNMAPNLCINPRELAVYNWGGEESFADQIGPLRSALFKEFDHVDLDNVLSLAKTYLYFGFGAEARTMLDMLPPGDTRVDKLSAMAVLLDGGHLPITHPFAGQQACDGDAAFWAALADGALKNNANAEAIQQTLARMPVHLRVHLGPEISTLFAKSGDQHMASASLRSVNRTGVEEVPDINLAQAAIADMAGDTDTVAEELKEELAERTENAPQALIDLIALSYKERKALSPDLPELVASYELEIRDSELGSDLRLAEVMALSLTGNFTEAFVALGQLSERDGPVAYATAVEPVLTLLTERADDVTFLQYGLIFAEEASATEAVPVADIMTRRLLDLGFSQQAQSMLMKMALEPKDETRRLMMAEAALGMDLPHRALVELMGLDGPEANKLRAQALWRNGEFGRAGEYFLAEEEVDAAARGFWHSEDLEAITSDEGGQFSQVAEVTAQLDEQAQEPEDMPPLAHARALVESSVGTRNRIEALLQGVTPMETDSE</sequence>
<name>A0A3T0N929_9RHOB</name>
<dbReference type="KEGG" id="sedi:EBB79_20970"/>
<reference evidence="2 3" key="1">
    <citation type="submission" date="2018-10" db="EMBL/GenBank/DDBJ databases">
        <title>Parasedimentitalea marina sp. nov., a psychrophilic bacterium isolated from deep seawater of the New Britain Trench.</title>
        <authorList>
            <person name="Cao J."/>
        </authorList>
    </citation>
    <scope>NUCLEOTIDE SEQUENCE [LARGE SCALE GENOMIC DNA]</scope>
    <source>
        <strain evidence="2 3">W43</strain>
    </source>
</reference>
<feature type="chain" id="PRO_5019335359" evidence="1">
    <location>
        <begin position="20"/>
        <end position="797"/>
    </location>
</feature>
<protein>
    <submittedName>
        <fullName evidence="2">Uncharacterized protein</fullName>
    </submittedName>
</protein>
<evidence type="ECO:0000256" key="1">
    <source>
        <dbReference type="SAM" id="SignalP"/>
    </source>
</evidence>
<feature type="signal peptide" evidence="1">
    <location>
        <begin position="1"/>
        <end position="19"/>
    </location>
</feature>
<keyword evidence="3" id="KW-1185">Reference proteome</keyword>
<dbReference type="OrthoDB" id="7847197at2"/>
<organism evidence="2 3">
    <name type="scientific">Parasedimentitalea marina</name>
    <dbReference type="NCBI Taxonomy" id="2483033"/>
    <lineage>
        <taxon>Bacteria</taxon>
        <taxon>Pseudomonadati</taxon>
        <taxon>Pseudomonadota</taxon>
        <taxon>Alphaproteobacteria</taxon>
        <taxon>Rhodobacterales</taxon>
        <taxon>Paracoccaceae</taxon>
        <taxon>Parasedimentitalea</taxon>
    </lineage>
</organism>
<accession>A0A3T0N929</accession>
<gene>
    <name evidence="2" type="ORF">EBB79_20970</name>
</gene>
<evidence type="ECO:0000313" key="2">
    <source>
        <dbReference type="EMBL" id="AZV80564.1"/>
    </source>
</evidence>
<evidence type="ECO:0000313" key="3">
    <source>
        <dbReference type="Proteomes" id="UP000283063"/>
    </source>
</evidence>
<proteinExistence type="predicted"/>
<dbReference type="Proteomes" id="UP000283063">
    <property type="component" value="Chromosome"/>
</dbReference>